<organism evidence="5 6">
    <name type="scientific">Acinetobacter tjernbergiae DSM 14971 = CIP 107465</name>
    <dbReference type="NCBI Taxonomy" id="1120928"/>
    <lineage>
        <taxon>Bacteria</taxon>
        <taxon>Pseudomonadati</taxon>
        <taxon>Pseudomonadota</taxon>
        <taxon>Gammaproteobacteria</taxon>
        <taxon>Moraxellales</taxon>
        <taxon>Moraxellaceae</taxon>
        <taxon>Acinetobacter</taxon>
    </lineage>
</organism>
<feature type="domain" description="LysM" evidence="4">
    <location>
        <begin position="998"/>
        <end position="1042"/>
    </location>
</feature>
<accession>V2W2H9</accession>
<feature type="domain" description="LysM" evidence="4">
    <location>
        <begin position="855"/>
        <end position="899"/>
    </location>
</feature>
<feature type="region of interest" description="Disordered" evidence="2">
    <location>
        <begin position="975"/>
        <end position="998"/>
    </location>
</feature>
<feature type="domain" description="LysM" evidence="4">
    <location>
        <begin position="926"/>
        <end position="970"/>
    </location>
</feature>
<comment type="similarity">
    <text evidence="1">Belongs to the transglycosylase Slt family.</text>
</comment>
<dbReference type="GO" id="GO:0016020">
    <property type="term" value="C:membrane"/>
    <property type="evidence" value="ECO:0007669"/>
    <property type="project" value="InterPro"/>
</dbReference>
<feature type="domain" description="LysM" evidence="4">
    <location>
        <begin position="648"/>
        <end position="692"/>
    </location>
</feature>
<evidence type="ECO:0000259" key="4">
    <source>
        <dbReference type="PROSITE" id="PS51782"/>
    </source>
</evidence>
<dbReference type="Gene3D" id="1.10.530.10">
    <property type="match status" value="1"/>
</dbReference>
<feature type="compositionally biased region" description="Low complexity" evidence="2">
    <location>
        <begin position="400"/>
        <end position="419"/>
    </location>
</feature>
<dbReference type="InterPro" id="IPR036779">
    <property type="entry name" value="LysM_dom_sf"/>
</dbReference>
<dbReference type="InterPro" id="IPR008258">
    <property type="entry name" value="Transglycosylase_SLT_dom_1"/>
</dbReference>
<dbReference type="OrthoDB" id="9815002at2"/>
<keyword evidence="6" id="KW-1185">Reference proteome</keyword>
<evidence type="ECO:0000313" key="5">
    <source>
        <dbReference type="EMBL" id="ESK54204.1"/>
    </source>
</evidence>
<feature type="region of interest" description="Disordered" evidence="2">
    <location>
        <begin position="900"/>
        <end position="926"/>
    </location>
</feature>
<dbReference type="PROSITE" id="PS00922">
    <property type="entry name" value="TRANSGLYCOSYLASE"/>
    <property type="match status" value="1"/>
</dbReference>
<gene>
    <name evidence="5" type="ORF">F990_02878</name>
</gene>
<feature type="domain" description="LysM" evidence="4">
    <location>
        <begin position="585"/>
        <end position="629"/>
    </location>
</feature>
<feature type="compositionally biased region" description="Basic and acidic residues" evidence="2">
    <location>
        <begin position="975"/>
        <end position="984"/>
    </location>
</feature>
<dbReference type="GO" id="GO:0008932">
    <property type="term" value="F:lytic endotransglycosylase activity"/>
    <property type="evidence" value="ECO:0007669"/>
    <property type="project" value="TreeGrafter"/>
</dbReference>
<dbReference type="Proteomes" id="UP000017404">
    <property type="component" value="Unassembled WGS sequence"/>
</dbReference>
<reference evidence="5 6" key="1">
    <citation type="submission" date="2013-10" db="EMBL/GenBank/DDBJ databases">
        <title>The Genome Sequence of Acinetobacter tjernbergiae CIP107465.</title>
        <authorList>
            <consortium name="The Broad Institute Genomics Platform"/>
            <consortium name="The Broad Institute Genome Sequencing Center for Infectious Disease"/>
            <person name="Cerqueira G."/>
            <person name="Feldgarden M."/>
            <person name="Courvalin P."/>
            <person name="Grillot-Courvalin C."/>
            <person name="Clermont D."/>
            <person name="Rocha E."/>
            <person name="Yoon E.-J."/>
            <person name="Nemec A."/>
            <person name="Young S.K."/>
            <person name="Zeng Q."/>
            <person name="Gargeya S."/>
            <person name="Fitzgerald M."/>
            <person name="Abouelleil A."/>
            <person name="Alvarado L."/>
            <person name="Berlin A.M."/>
            <person name="Chapman S.B."/>
            <person name="Gainer-Dewar J."/>
            <person name="Goldberg J."/>
            <person name="Gnerre S."/>
            <person name="Griggs A."/>
            <person name="Gujja S."/>
            <person name="Hansen M."/>
            <person name="Howarth C."/>
            <person name="Imamovic A."/>
            <person name="Ireland A."/>
            <person name="Larimer J."/>
            <person name="McCowan C."/>
            <person name="Murphy C."/>
            <person name="Pearson M."/>
            <person name="Poon T.W."/>
            <person name="Priest M."/>
            <person name="Roberts A."/>
            <person name="Saif S."/>
            <person name="Shea T."/>
            <person name="Sykes S."/>
            <person name="Wortman J."/>
            <person name="Nusbaum C."/>
            <person name="Birren B."/>
        </authorList>
    </citation>
    <scope>NUCLEOTIDE SEQUENCE [LARGE SCALE GENOMIC DNA]</scope>
    <source>
        <strain evidence="5 6">CIP 107465</strain>
    </source>
</reference>
<dbReference type="eggNOG" id="COG0741">
    <property type="taxonomic scope" value="Bacteria"/>
</dbReference>
<feature type="compositionally biased region" description="Low complexity" evidence="2">
    <location>
        <begin position="985"/>
        <end position="995"/>
    </location>
</feature>
<dbReference type="SUPFAM" id="SSF53955">
    <property type="entry name" value="Lysozyme-like"/>
    <property type="match status" value="1"/>
</dbReference>
<dbReference type="eggNOG" id="COG1388">
    <property type="taxonomic scope" value="Bacteria"/>
</dbReference>
<dbReference type="PANTHER" id="PTHR33734">
    <property type="entry name" value="LYSM DOMAIN-CONTAINING GPI-ANCHORED PROTEIN 2"/>
    <property type="match status" value="1"/>
</dbReference>
<dbReference type="SMART" id="SM00257">
    <property type="entry name" value="LysM"/>
    <property type="match status" value="8"/>
</dbReference>
<dbReference type="CDD" id="cd00118">
    <property type="entry name" value="LysM"/>
    <property type="match status" value="7"/>
</dbReference>
<dbReference type="EMBL" id="AYEV01000034">
    <property type="protein sequence ID" value="ESK54204.1"/>
    <property type="molecule type" value="Genomic_DNA"/>
</dbReference>
<feature type="chain" id="PRO_5004711540" description="LysM domain-containing protein" evidence="3">
    <location>
        <begin position="28"/>
        <end position="1094"/>
    </location>
</feature>
<dbReference type="PATRIC" id="fig|1120928.5.peg.2909"/>
<sequence length="1094" mass="118177">MYKSNTLMWQTSATSLFKITVLTSALAALGITTGCSSTPQTNKVSSSKQVSSGYLDASSLDSLEDLLSATDMRAVEGDRLLVLKHGDVWKRMTVGFKMDLNHWDSRIEAQRSWFISRQPYLDRLSARASRYLYHTVKEAERRGMPTELALLPVIESSYDPAATSSAAAAGLWQFIPSTGRIYGLQQTGLYDGRRDVVESTRAAYEFLGSLYNQFGSWELALAAYNAGPGRIQQAINRNRAAGLPTDYWSLKLPQETMNYVPRFLAVAQIIKNPSAYGVALPPIANRPHFREVGLAGPLDLNQIASITGLSRAELYALNPAHRGEMVDSSSPMRILIPADLSPSIDAKLRSGKASSGGFWASNSPPPTMNTSSNVATTTVRTTTNSGQTITPSTKIPPVLTATNTPRSTTATITTSKTNTPRGSDALASFAAAADVPSAPRIPVAITPAANVKPVKIEPPISIKEREQIITAVKETGEKKTVTQVLEPQATQAEKDRVVAEIKAIAPQGTEIVDPFDGKIKLTAIQTSQSVADQTGQEVTKGFAYPKNLVEDAATANSEDAKRNQGKPYIKTDTDVVVVAPKGKRSTYVVLPGDTLAFIAQKNGVNWRDIATWNQIDPTGTLFVGASLYLYDAKPQVIETPKVVERKPESYVVQSGDNLTNLAARFDLTLKQLADYNNLSVTDNLFVGQKLSLKEPKNNTRNTPMTAPQSTRSTETKASIAPKVATKSYTVKRGEYLKLIADRYALSNQELADLTSGLTASSNLFAGQKINVPSHEVSKAEEVVESKSTVKYENVTASSHYKTESYIVQRGDTLSSIATKSKITPNELAELNNLKTNKAVRSGQVLKIPAGSTIPEQYVVQSGDSLNAIASKYELTVNYIADLNGLERTAGVRVGQKLKLTGDAPSKNNVSSSSKSKDKDKQETAPDIYTVKSGDTLGNIASRYYLQLDYVTALNGLSRGSSVRVGQKLKLTGDVPKAETAKAENSKNSSKSVPSKNTEKYTVKAGESLNSIASRFGLSGRELAELNDLKANASLQRGQSISVPKIVTEYKVKRGDTLIGLASKYGMDTSALAEMNDLTPSTQLRIGDVIKVPNL</sequence>
<protein>
    <recommendedName>
        <fullName evidence="4">LysM domain-containing protein</fullName>
    </recommendedName>
</protein>
<evidence type="ECO:0000256" key="2">
    <source>
        <dbReference type="SAM" id="MobiDB-lite"/>
    </source>
</evidence>
<dbReference type="Gene3D" id="3.10.350.10">
    <property type="entry name" value="LysM domain"/>
    <property type="match status" value="8"/>
</dbReference>
<dbReference type="InterPro" id="IPR018392">
    <property type="entry name" value="LysM"/>
</dbReference>
<feature type="domain" description="LysM" evidence="4">
    <location>
        <begin position="726"/>
        <end position="771"/>
    </location>
</feature>
<evidence type="ECO:0000256" key="3">
    <source>
        <dbReference type="SAM" id="SignalP"/>
    </source>
</evidence>
<name>V2W2H9_9GAMM</name>
<dbReference type="RefSeq" id="WP_018678657.1">
    <property type="nucleotide sequence ID" value="NZ_AYEV01000034.1"/>
</dbReference>
<evidence type="ECO:0000256" key="1">
    <source>
        <dbReference type="ARBA" id="ARBA00007734"/>
    </source>
</evidence>
<dbReference type="STRING" id="202955.GCA_000759995_01759"/>
<dbReference type="CDD" id="cd16894">
    <property type="entry name" value="MltD-like"/>
    <property type="match status" value="1"/>
</dbReference>
<dbReference type="SUPFAM" id="SSF54106">
    <property type="entry name" value="LysM domain"/>
    <property type="match status" value="8"/>
</dbReference>
<feature type="compositionally biased region" description="Polar residues" evidence="2">
    <location>
        <begin position="698"/>
        <end position="716"/>
    </location>
</feature>
<feature type="signal peptide" evidence="3">
    <location>
        <begin position="1"/>
        <end position="27"/>
    </location>
</feature>
<dbReference type="PROSITE" id="PS51782">
    <property type="entry name" value="LYSM"/>
    <property type="match status" value="8"/>
</dbReference>
<dbReference type="AlphaFoldDB" id="V2W2H9"/>
<feature type="compositionally biased region" description="Basic and acidic residues" evidence="2">
    <location>
        <begin position="914"/>
        <end position="923"/>
    </location>
</feature>
<dbReference type="Pfam" id="PF01464">
    <property type="entry name" value="SLT"/>
    <property type="match status" value="1"/>
</dbReference>
<dbReference type="InterPro" id="IPR000189">
    <property type="entry name" value="Transglyc_AS"/>
</dbReference>
<dbReference type="GO" id="GO:0000270">
    <property type="term" value="P:peptidoglycan metabolic process"/>
    <property type="evidence" value="ECO:0007669"/>
    <property type="project" value="InterPro"/>
</dbReference>
<proteinExistence type="inferred from homology"/>
<dbReference type="Pfam" id="PF01476">
    <property type="entry name" value="LysM"/>
    <property type="match status" value="8"/>
</dbReference>
<dbReference type="PANTHER" id="PTHR33734:SF22">
    <property type="entry name" value="MEMBRANE-BOUND LYTIC MUREIN TRANSGLYCOSYLASE D"/>
    <property type="match status" value="1"/>
</dbReference>
<feature type="domain" description="LysM" evidence="4">
    <location>
        <begin position="1047"/>
        <end position="1091"/>
    </location>
</feature>
<dbReference type="PROSITE" id="PS51257">
    <property type="entry name" value="PROKAR_LIPOPROTEIN"/>
    <property type="match status" value="1"/>
</dbReference>
<dbReference type="InterPro" id="IPR023346">
    <property type="entry name" value="Lysozyme-like_dom_sf"/>
</dbReference>
<evidence type="ECO:0000313" key="6">
    <source>
        <dbReference type="Proteomes" id="UP000017404"/>
    </source>
</evidence>
<keyword evidence="3" id="KW-0732">Signal</keyword>
<feature type="region of interest" description="Disordered" evidence="2">
    <location>
        <begin position="694"/>
        <end position="718"/>
    </location>
</feature>
<feature type="region of interest" description="Disordered" evidence="2">
    <location>
        <begin position="381"/>
        <end position="419"/>
    </location>
</feature>
<feature type="domain" description="LysM" evidence="4">
    <location>
        <begin position="803"/>
        <end position="847"/>
    </location>
</feature>
<comment type="caution">
    <text evidence="5">The sequence shown here is derived from an EMBL/GenBank/DDBJ whole genome shotgun (WGS) entry which is preliminary data.</text>
</comment>